<feature type="region of interest" description="Disordered" evidence="1">
    <location>
        <begin position="501"/>
        <end position="576"/>
    </location>
</feature>
<feature type="compositionally biased region" description="Acidic residues" evidence="1">
    <location>
        <begin position="51"/>
        <end position="69"/>
    </location>
</feature>
<sequence>MSSPRDVELCPARAKLDWSQSRYSQVQYADFSSIQVTQYEPAKYFQQSESEKEDDDAEVDEAGEDLDAQDDLHDGPRPVSEEEEAQPEPTTTQPDDGVEPENEMTPPTSPLSSPSQAVGKKGKKAKKGKAKTTEPEPEIKEEPETKEEPEDEWSSPKKKDKKKKGKGKTKEPEKEPEKDKEEKVQETPKGKKGKKGKGKNDKSPKSPSKVVASDEPTSPTSPVTDGAEDESAKAAEATETAPPQDGQPKAEEPTESSTETAEAGQSKEVEVAADTPSPEPEVAETSVPVAPEPTATEAEEVIKTDVNEELTLAPEGDNPAADVDALPTSESVVEPAAEASSEVAEEQASVIAPPAEIEVVSECAPESVVEPALEPIVEAPTAEEETAVSASVAEVVTDTIEEVRPAAEAIAETDVIDKIVPGPIEEAVAPVAEVEAVVEPAAEHVPEPESTLVPVEAEITEAVSETEPTVATVEVQDTAHVKSEADCTTGAIGESVVEREAGKQEEAAEASEADPSVEKEQEVFVQPSESSVEVSTNEELVSTPAPAATEIATATEAEEVEEAEPAEAEVPADASEVVAEVVPEAAPEVITEIAVENVPEVIAETTTIEQAPLIDTPAEELSAPEPVIETKPDKEVTEEAKADVEQIEVETIAEPAVEEVTPSVEDSPALEEDTNNEAEPAVVESDPEESIAPGEVATSVEDAKVVSAALESAGGDPEPEQKPVVDTTEAAEAVAEPGVGGPEVEAETAVDDITAAEEAPSAEVASVLEEASKANNETAATESAPVDVIIATDGEAASSESAVDSAQVTAPEEPSKSPHNIVAAENDAPEIALKSEESTASEPTIESEAAPIGQEVEDPSPEVGASSEAEDESAPIPAPKVDDSSASNELPAVDEPEGGTVTSPVVETVVEESTSEPVQTEEAEPAVQDESPPLAKTTEAAPGSIELEETATEIVESAPVAAAPELKVDEAAPVVGGSPEEPQPDPVEDVKAEIASEEPVEASNGEATAEAEELVAEKPLDKAITQDVEESNAGPAVEVKNEVSQAVEEPIKQGHESIEAAETDSLEASVPVSEEVAVSDDTVSEIIAGPLTHHSETYEKAVPAKEEAEPNEEEETTPATIDAEAPTEPQSIPDEPESAPTVETVTLDADEGVEADEKANNATLEADSTGVEVSTSVVEDVDDFGAEENALDAGQVEPAAAEPLSASIQTAETADITDETPAAVPEQSAEPSKPETEDISIASVDATLEAKTEEPEASVFEVDSAEPGAVETPVSKDLTQEQFTPVAVDATETSEGVEDTLPSPEQHPEAELVSEEIVQEAADDESTAKAVPITTESNEETLADIKEEVAEDPELAPGSDMLEDDVLIATEIKDELPAELEPVSDPMSEDQAIVEQPKEIVEAVPKTPEPAIEEEKKELPTSAPVEEANEATDVSRSLPADEDKATLPTVVEDPKEDESKETAEPTPSEEKVAEKSVTGEEHPALLDTPGESAEEVVEEVAEAERISEPTNSDLQAHDLPTIVLATTNDTPTEHDISVPVIKEIDEPVSEELATRQVASVHDSVKETIPDSPEEVVINVAEVDEVGPVEEKVVAPEATKEEPERPVSDTQDTVVEVVLEEVAQDASVEEISLLEAGAEEDSATKPDNEDAPQTIEEAVVEASEIEAPLVKASVGEDAEDSVKSLAASSPEVAVDVPSTDAHVSEQPVATELQESDRALRAFLAPAELINNVKSDVEEHEAVPQSSLELSSPPLEITDIDQEPTASLVLDEKTSEGQLPVREEATPVEEVAETSSDSKLLQEEVSTQESINIDQDTEATLQQNTLAEEPEGVAEESVAQSNAIAEEAKLDEIISEVVAEASLDENTVKIVDTEPIEELIGDSDSHNVPEASTADLVEAASIATSQDVSSPEEPEAVETPVSQVLEELVAHETIVPAEPAAPEKISAHEFIPGVVVPGAEDEESVVDGSRDLPVESTNVPEPTFIEVSRTEHVSSDEITPTKEVAPQEVPSLDTSSPEIFEQPSQQIATIDEADKEVSPPTPQPEEAPNDNMAEKAATEETAAIPADTDSLDKVEPASNFDTLADSDLPNAAAAAAETVVGAAQEEPTVAPAPASQEELLVEDLPELERVESDVGATKEIPVDVEPTVIAEAAEVEAEPVAVESQSDVEETHVLPTTGEPVSTHAIDDSAIEVVVQEDIFESQPKEDESTPIEPAEAESESAQPESIESFSDELVAAEPAVQTSQDSDTQESAPVLAEDIPVIGSSGSIPEVESVSLPKLSQDIAAEAASIDLPPKEEPHLFDDVVSAHADKENAANVIDSERVVSHNNTLAVEDEPAAEVPSLEGPSVEEPPIEELPMKEVAIEQSAVDELAVETLSVQESLRIEPSAADPVVKIFSTEKSSGDEVTAANSPLEILVDEPTLDEPIVETPTTEKPSVEELTIENASVENTAPETSSATPVSEEAPLAILPAYKEVVESEPAPSPIVVEQVDELPETDISEVVGVVEPEEEPIAEVALEVQFEPEPIKAPSVTAGPPKETLEEPAPLENAGKREAVIPTESTETSTEKDAAEQSPQTDASPVVNEAEETANTEADLRTPEADNPAIVEESLSTKSVDTTQVAGVILGGGGLAALAGASIKLLAPDSSESIETAGTVSGTQQHSESHELLVSHGLTDDTTVTESEPVTAVTGESLEESEVESLRNAHTVSEGPILHHDAIEALPEIGQEETDNLDSDSFSDDYVLVESDPAQDIEQAESPVIEEHVLVEQSVASFEDIATSAKPVTQVEVPAVETAPVNEPDTAHSVLTEEPVVVEPSDSLAVKEATSNNSIRDTDDEIIQVQSPRHDVPSDTEVLTQQEQVSVHEESLVQETVPDISPESSPQQPVPEALAISELTGETAELATEPSVPEHEVVDKEIETAPVPAATVVSVVEPELSEAVLSEPAVTPEKVQVSDAPQALPETQTGDVVPEDKSSIATLEAASSESSEVVEVSSREFVSGDALALEAPIVDVTSPEKHPDEVSLERGGETLVDQVYVLDQVSGNALEPIARYANTDAQPEAGPSQSPTSSPIFSATGTDGIASPQVARAFPASAKRAMEPSSIVEEPGETVLAEQPALASSTTAEEATVGHGLQQEAQVAVESGIAEPSVTELETAPQVNGLEGESLLEQEASATEHVPAQTSAPSVVEDVPTKSEAVESPAESVLIEEPKVPTIKSLTRDLPLLADQKATITSEQDTPADKGSYAKEITIGAGVAGALGLAVAAAAHGFPSRKEPEVPKTIELLEEYAAKLDASEDHIPPEGTIRQRAVNGHTKSASIESSQVVDETVPLSESFHVVEREALAREEAATSMNKKEASSEYGEESVARSVVRGGTQTDDASPIPRPPSTNRLFPRGIDTEFRVPTPAVILPDLDDPVAKQMSRVRSIRRQRRNTIKQAEEMVAAAVVIYATAEVLSPPASPTLASPGADIFGSTEIHSNREGKGKGKDVEAPVLPPGEGGGRGRTRSRDIGGELEGELLGPGADLSVDDKGKAIDTRATKIDSSKRSSHHSSRHRSHRESRDGSKESSRRSHRHRSDSHTSVRSATDGTEPPRTPNRQDSGFSERSRRHRTPEEQAAHDKRKEERRRQRELERAKESIPSSPSKKESAPSSPSKKESAPSSPSKERSVPKASSESRERPEHHRHHSSRRHSRTSVEPKTEASSPAASKKFFDTKGQSVIEPNFAFKSDEAPVASSSKPELKRSSTTRSTRLRKSNREDAPSKTKESVASAAKTRETRESVASAAKTKESVSSGSKTKESVTSVGGSSTSGDGEAHARRVRRQEKRREAKEREEKEKKSGIRAAIKRFFTS</sequence>
<feature type="compositionally biased region" description="Basic and acidic residues" evidence="1">
    <location>
        <begin position="3525"/>
        <end position="3543"/>
    </location>
</feature>
<feature type="compositionally biased region" description="Acidic residues" evidence="1">
    <location>
        <begin position="144"/>
        <end position="153"/>
    </location>
</feature>
<feature type="compositionally biased region" description="Low complexity" evidence="1">
    <location>
        <begin position="795"/>
        <end position="806"/>
    </location>
</feature>
<feature type="region of interest" description="Disordered" evidence="1">
    <location>
        <begin position="2154"/>
        <end position="2257"/>
    </location>
</feature>
<feature type="region of interest" description="Disordered" evidence="1">
    <location>
        <begin position="1250"/>
        <end position="1362"/>
    </location>
</feature>
<feature type="compositionally biased region" description="Basic and acidic residues" evidence="1">
    <location>
        <begin position="3822"/>
        <end position="3836"/>
    </location>
</feature>
<accession>A0AAJ0HRH0</accession>
<gene>
    <name evidence="2" type="ORF">B0T25DRAFT_601328</name>
</gene>
<evidence type="ECO:0000313" key="2">
    <source>
        <dbReference type="EMBL" id="KAK3360048.1"/>
    </source>
</evidence>
<feature type="compositionally biased region" description="Basic residues" evidence="1">
    <location>
        <begin position="3679"/>
        <end position="3690"/>
    </location>
</feature>
<feature type="compositionally biased region" description="Low complexity" evidence="1">
    <location>
        <begin position="2057"/>
        <end position="2066"/>
    </location>
</feature>
<feature type="compositionally biased region" description="Low complexity" evidence="1">
    <location>
        <begin position="329"/>
        <end position="349"/>
    </location>
</feature>
<dbReference type="PANTHER" id="PTHR48148:SF3">
    <property type="entry name" value="KERATINOCYTE PROLINE-RICH PROTEIN"/>
    <property type="match status" value="1"/>
</dbReference>
<feature type="region of interest" description="Disordered" evidence="1">
    <location>
        <begin position="1633"/>
        <end position="1652"/>
    </location>
</feature>
<feature type="region of interest" description="Disordered" evidence="1">
    <location>
        <begin position="1954"/>
        <end position="2114"/>
    </location>
</feature>
<feature type="compositionally biased region" description="Polar residues" evidence="1">
    <location>
        <begin position="2010"/>
        <end position="2026"/>
    </location>
</feature>
<reference evidence="2" key="1">
    <citation type="journal article" date="2023" name="Mol. Phylogenet. Evol.">
        <title>Genome-scale phylogeny and comparative genomics of the fungal order Sordariales.</title>
        <authorList>
            <person name="Hensen N."/>
            <person name="Bonometti L."/>
            <person name="Westerberg I."/>
            <person name="Brannstrom I.O."/>
            <person name="Guillou S."/>
            <person name="Cros-Aarteil S."/>
            <person name="Calhoun S."/>
            <person name="Haridas S."/>
            <person name="Kuo A."/>
            <person name="Mondo S."/>
            <person name="Pangilinan J."/>
            <person name="Riley R."/>
            <person name="LaButti K."/>
            <person name="Andreopoulos B."/>
            <person name="Lipzen A."/>
            <person name="Chen C."/>
            <person name="Yan M."/>
            <person name="Daum C."/>
            <person name="Ng V."/>
            <person name="Clum A."/>
            <person name="Steindorff A."/>
            <person name="Ohm R.A."/>
            <person name="Martin F."/>
            <person name="Silar P."/>
            <person name="Natvig D.O."/>
            <person name="Lalanne C."/>
            <person name="Gautier V."/>
            <person name="Ament-Velasquez S.L."/>
            <person name="Kruys A."/>
            <person name="Hutchinson M.I."/>
            <person name="Powell A.J."/>
            <person name="Barry K."/>
            <person name="Miller A.N."/>
            <person name="Grigoriev I.V."/>
            <person name="Debuchy R."/>
            <person name="Gladieux P."/>
            <person name="Hiltunen Thoren M."/>
            <person name="Johannesson H."/>
        </authorList>
    </citation>
    <scope>NUCLEOTIDE SEQUENCE</scope>
    <source>
        <strain evidence="2">CBS 955.72</strain>
    </source>
</reference>
<feature type="compositionally biased region" description="Basic and acidic residues" evidence="1">
    <location>
        <begin position="3609"/>
        <end position="3634"/>
    </location>
</feature>
<feature type="compositionally biased region" description="Basic and acidic residues" evidence="1">
    <location>
        <begin position="70"/>
        <end position="80"/>
    </location>
</feature>
<feature type="compositionally biased region" description="Basic and acidic residues" evidence="1">
    <location>
        <begin position="168"/>
        <end position="189"/>
    </location>
</feature>
<feature type="region of interest" description="Disordered" evidence="1">
    <location>
        <begin position="793"/>
        <end position="945"/>
    </location>
</feature>
<feature type="region of interest" description="Disordered" evidence="1">
    <location>
        <begin position="2518"/>
        <end position="2609"/>
    </location>
</feature>
<feature type="compositionally biased region" description="Basic and acidic residues" evidence="1">
    <location>
        <begin position="1093"/>
        <end position="1108"/>
    </location>
</feature>
<feature type="compositionally biased region" description="Basic and acidic residues" evidence="1">
    <location>
        <begin position="628"/>
        <end position="644"/>
    </location>
</feature>
<feature type="compositionally biased region" description="Low complexity" evidence="1">
    <location>
        <begin position="528"/>
        <end position="555"/>
    </location>
</feature>
<feature type="region of interest" description="Disordered" evidence="1">
    <location>
        <begin position="3169"/>
        <end position="3202"/>
    </location>
</feature>
<name>A0AAJ0HRH0_9PEZI</name>
<feature type="region of interest" description="Disordered" evidence="1">
    <location>
        <begin position="3090"/>
        <end position="3129"/>
    </location>
</feature>
<protein>
    <submittedName>
        <fullName evidence="2">Uncharacterized protein</fullName>
    </submittedName>
</protein>
<feature type="region of interest" description="Disordered" evidence="1">
    <location>
        <begin position="1680"/>
        <end position="1706"/>
    </location>
</feature>
<feature type="compositionally biased region" description="Basic and acidic residues" evidence="1">
    <location>
        <begin position="1769"/>
        <end position="1783"/>
    </location>
</feature>
<feature type="compositionally biased region" description="Low complexity" evidence="1">
    <location>
        <begin position="1744"/>
        <end position="1753"/>
    </location>
</feature>
<reference evidence="2" key="2">
    <citation type="submission" date="2023-06" db="EMBL/GenBank/DDBJ databases">
        <authorList>
            <consortium name="Lawrence Berkeley National Laboratory"/>
            <person name="Haridas S."/>
            <person name="Hensen N."/>
            <person name="Bonometti L."/>
            <person name="Westerberg I."/>
            <person name="Brannstrom I.O."/>
            <person name="Guillou S."/>
            <person name="Cros-Aarteil S."/>
            <person name="Calhoun S."/>
            <person name="Kuo A."/>
            <person name="Mondo S."/>
            <person name="Pangilinan J."/>
            <person name="Riley R."/>
            <person name="Labutti K."/>
            <person name="Andreopoulos B."/>
            <person name="Lipzen A."/>
            <person name="Chen C."/>
            <person name="Yanf M."/>
            <person name="Daum C."/>
            <person name="Ng V."/>
            <person name="Clum A."/>
            <person name="Steindorff A."/>
            <person name="Ohm R."/>
            <person name="Martin F."/>
            <person name="Silar P."/>
            <person name="Natvig D."/>
            <person name="Lalanne C."/>
            <person name="Gautier V."/>
            <person name="Ament-Velasquez S.L."/>
            <person name="Kruys A."/>
            <person name="Hutchinson M.I."/>
            <person name="Powell A.J."/>
            <person name="Barry K."/>
            <person name="Miller A.N."/>
            <person name="Grigoriev I.V."/>
            <person name="Debuchy R."/>
            <person name="Gladieux P."/>
            <person name="Thoren M.H."/>
            <person name="Johannesson H."/>
        </authorList>
    </citation>
    <scope>NUCLEOTIDE SEQUENCE</scope>
    <source>
        <strain evidence="2">CBS 955.72</strain>
    </source>
</reference>
<feature type="region of interest" description="Disordered" evidence="1">
    <location>
        <begin position="42"/>
        <end position="349"/>
    </location>
</feature>
<feature type="compositionally biased region" description="Basic and acidic residues" evidence="1">
    <location>
        <begin position="131"/>
        <end position="143"/>
    </location>
</feature>
<feature type="compositionally biased region" description="Low complexity" evidence="1">
    <location>
        <begin position="1066"/>
        <end position="1076"/>
    </location>
</feature>
<feature type="compositionally biased region" description="Low complexity" evidence="1">
    <location>
        <begin position="3797"/>
        <end position="3808"/>
    </location>
</feature>
<feature type="region of interest" description="Disordered" evidence="1">
    <location>
        <begin position="2938"/>
        <end position="2970"/>
    </location>
</feature>
<feature type="compositionally biased region" description="Low complexity" evidence="1">
    <location>
        <begin position="287"/>
        <end position="296"/>
    </location>
</feature>
<feature type="compositionally biased region" description="Basic and acidic residues" evidence="1">
    <location>
        <begin position="3475"/>
        <end position="3488"/>
    </location>
</feature>
<feature type="region of interest" description="Disordered" evidence="1">
    <location>
        <begin position="1061"/>
        <end position="1174"/>
    </location>
</feature>
<organism evidence="2 3">
    <name type="scientific">Lasiosphaeria hispida</name>
    <dbReference type="NCBI Taxonomy" id="260671"/>
    <lineage>
        <taxon>Eukaryota</taxon>
        <taxon>Fungi</taxon>
        <taxon>Dikarya</taxon>
        <taxon>Ascomycota</taxon>
        <taxon>Pezizomycotina</taxon>
        <taxon>Sordariomycetes</taxon>
        <taxon>Sordariomycetidae</taxon>
        <taxon>Sordariales</taxon>
        <taxon>Lasiosphaeriaceae</taxon>
        <taxon>Lasiosphaeria</taxon>
    </lineage>
</organism>
<proteinExistence type="predicted"/>
<feature type="compositionally biased region" description="Low complexity" evidence="1">
    <location>
        <begin position="724"/>
        <end position="737"/>
    </location>
</feature>
<feature type="region of interest" description="Disordered" evidence="1">
    <location>
        <begin position="3464"/>
        <end position="3848"/>
    </location>
</feature>
<dbReference type="PANTHER" id="PTHR48148">
    <property type="entry name" value="KERATINOCYTE PROLINE-RICH PROTEIN"/>
    <property type="match status" value="1"/>
</dbReference>
<feature type="compositionally biased region" description="Low complexity" evidence="1">
    <location>
        <begin position="2089"/>
        <end position="2101"/>
    </location>
</feature>
<feature type="region of interest" description="Disordered" evidence="1">
    <location>
        <begin position="1195"/>
        <end position="1238"/>
    </location>
</feature>
<feature type="region of interest" description="Disordered" evidence="1">
    <location>
        <begin position="1587"/>
        <end position="1611"/>
    </location>
</feature>
<feature type="region of interest" description="Disordered" evidence="1">
    <location>
        <begin position="1769"/>
        <end position="1815"/>
    </location>
</feature>
<feature type="compositionally biased region" description="Low complexity" evidence="1">
    <location>
        <begin position="2218"/>
        <end position="2227"/>
    </location>
</feature>
<comment type="caution">
    <text evidence="2">The sequence shown here is derived from an EMBL/GenBank/DDBJ whole genome shotgun (WGS) entry which is preliminary data.</text>
</comment>
<feature type="compositionally biased region" description="Acidic residues" evidence="1">
    <location>
        <begin position="556"/>
        <end position="567"/>
    </location>
</feature>
<feature type="compositionally biased region" description="Acidic residues" evidence="1">
    <location>
        <begin position="909"/>
        <end position="924"/>
    </location>
</feature>
<feature type="region of interest" description="Disordered" evidence="1">
    <location>
        <begin position="972"/>
        <end position="1010"/>
    </location>
</feature>
<feature type="compositionally biased region" description="Basic and acidic residues" evidence="1">
    <location>
        <begin position="3557"/>
        <end position="3567"/>
    </location>
</feature>
<evidence type="ECO:0000256" key="1">
    <source>
        <dbReference type="SAM" id="MobiDB-lite"/>
    </source>
</evidence>
<feature type="compositionally biased region" description="Acidic residues" evidence="1">
    <location>
        <begin position="1312"/>
        <end position="1325"/>
    </location>
</feature>
<feature type="compositionally biased region" description="Polar residues" evidence="1">
    <location>
        <begin position="1793"/>
        <end position="1815"/>
    </location>
</feature>
<keyword evidence="3" id="KW-1185">Reference proteome</keyword>
<feature type="compositionally biased region" description="Basic and acidic residues" evidence="1">
    <location>
        <begin position="1588"/>
        <end position="1606"/>
    </location>
</feature>
<feature type="compositionally biased region" description="Basic residues" evidence="1">
    <location>
        <begin position="3544"/>
        <end position="3556"/>
    </location>
</feature>
<dbReference type="EMBL" id="JAUIQD010000002">
    <property type="protein sequence ID" value="KAK3360048.1"/>
    <property type="molecule type" value="Genomic_DNA"/>
</dbReference>
<feature type="compositionally biased region" description="Basic and acidic residues" evidence="1">
    <location>
        <begin position="1457"/>
        <end position="1484"/>
    </location>
</feature>
<feature type="compositionally biased region" description="Basic and acidic residues" evidence="1">
    <location>
        <begin position="3752"/>
        <end position="3763"/>
    </location>
</feature>
<dbReference type="Proteomes" id="UP001275084">
    <property type="component" value="Unassembled WGS sequence"/>
</dbReference>
<feature type="compositionally biased region" description="Basic and acidic residues" evidence="1">
    <location>
        <begin position="3641"/>
        <end position="3678"/>
    </location>
</feature>
<feature type="compositionally biased region" description="Basic residues" evidence="1">
    <location>
        <begin position="156"/>
        <end position="167"/>
    </location>
</feature>
<feature type="compositionally biased region" description="Polar residues" evidence="1">
    <location>
        <begin position="3061"/>
        <end position="3075"/>
    </location>
</feature>
<feature type="compositionally biased region" description="Polar residues" evidence="1">
    <location>
        <begin position="2239"/>
        <end position="2250"/>
    </location>
</feature>
<feature type="region of interest" description="Disordered" evidence="1">
    <location>
        <begin position="3054"/>
        <end position="3078"/>
    </location>
</feature>
<feature type="compositionally biased region" description="Basic residues" evidence="1">
    <location>
        <begin position="120"/>
        <end position="130"/>
    </location>
</feature>
<evidence type="ECO:0000313" key="3">
    <source>
        <dbReference type="Proteomes" id="UP001275084"/>
    </source>
</evidence>
<feature type="region of interest" description="Disordered" evidence="1">
    <location>
        <begin position="608"/>
        <end position="744"/>
    </location>
</feature>
<feature type="region of interest" description="Disordered" evidence="1">
    <location>
        <begin position="1500"/>
        <end position="1519"/>
    </location>
</feature>
<feature type="region of interest" description="Disordered" evidence="1">
    <location>
        <begin position="3370"/>
        <end position="3393"/>
    </location>
</feature>
<feature type="region of interest" description="Disordered" evidence="1">
    <location>
        <begin position="1733"/>
        <end position="1753"/>
    </location>
</feature>
<feature type="region of interest" description="Disordered" evidence="1">
    <location>
        <begin position="1379"/>
        <end position="1494"/>
    </location>
</feature>